<dbReference type="PANTHER" id="PTHR46796">
    <property type="entry name" value="HTH-TYPE TRANSCRIPTIONAL ACTIVATOR RHAS-RELATED"/>
    <property type="match status" value="1"/>
</dbReference>
<evidence type="ECO:0000256" key="4">
    <source>
        <dbReference type="ARBA" id="ARBA00023163"/>
    </source>
</evidence>
<dbReference type="InterPro" id="IPR050204">
    <property type="entry name" value="AraC_XylS_family_regulators"/>
</dbReference>
<sequence length="275" mass="32185">MSYEKGYVTFNYSDIIFSYYFDDDCLCAKMVRDHCLVYVHSGEYLLKEGDRTVTVGPGQCVFIRRDNRINMVKKPGKEEPFRGIFMLLKRNFLREVYQRFEKRELPSDIRKPSQSVILLPETPEIKGLFLSMIPYFDSAVQPSEEIMQLKLLEGVYALLHTDQSFFPTLFDFTEPWKIDILDFLNENYMYDLTLEEIASFTGRSLSTFKRDFKKVSDLSPEKWLIRRRLEAAREMLHQTDKSVSDVSAEVGFKNLSHFSAAFKRQFGKSPRSSGQ</sequence>
<comment type="caution">
    <text evidence="6">The sequence shown here is derived from an EMBL/GenBank/DDBJ whole genome shotgun (WGS) entry which is preliminary data.</text>
</comment>
<evidence type="ECO:0000256" key="1">
    <source>
        <dbReference type="ARBA" id="ARBA00023015"/>
    </source>
</evidence>
<evidence type="ECO:0000259" key="5">
    <source>
        <dbReference type="PROSITE" id="PS01124"/>
    </source>
</evidence>
<gene>
    <name evidence="6" type="ORF">H9779_05705</name>
</gene>
<dbReference type="SUPFAM" id="SSF51215">
    <property type="entry name" value="Regulatory protein AraC"/>
    <property type="match status" value="1"/>
</dbReference>
<dbReference type="InterPro" id="IPR037923">
    <property type="entry name" value="HTH-like"/>
</dbReference>
<reference evidence="6" key="2">
    <citation type="submission" date="2021-04" db="EMBL/GenBank/DDBJ databases">
        <authorList>
            <person name="Gilroy R."/>
        </authorList>
    </citation>
    <scope>NUCLEOTIDE SEQUENCE</scope>
    <source>
        <strain evidence="6">CHK169-11906</strain>
    </source>
</reference>
<keyword evidence="2" id="KW-0238">DNA-binding</keyword>
<dbReference type="SUPFAM" id="SSF46689">
    <property type="entry name" value="Homeodomain-like"/>
    <property type="match status" value="2"/>
</dbReference>
<feature type="domain" description="HTH araC/xylS-type" evidence="5">
    <location>
        <begin position="178"/>
        <end position="275"/>
    </location>
</feature>
<dbReference type="InterPro" id="IPR009057">
    <property type="entry name" value="Homeodomain-like_sf"/>
</dbReference>
<evidence type="ECO:0000256" key="3">
    <source>
        <dbReference type="ARBA" id="ARBA00023159"/>
    </source>
</evidence>
<dbReference type="InterPro" id="IPR054015">
    <property type="entry name" value="ExsA-like_N"/>
</dbReference>
<organism evidence="6 7">
    <name type="scientific">Candidatus Alistipes avicola</name>
    <dbReference type="NCBI Taxonomy" id="2838432"/>
    <lineage>
        <taxon>Bacteria</taxon>
        <taxon>Pseudomonadati</taxon>
        <taxon>Bacteroidota</taxon>
        <taxon>Bacteroidia</taxon>
        <taxon>Bacteroidales</taxon>
        <taxon>Rikenellaceae</taxon>
        <taxon>Alistipes</taxon>
    </lineage>
</organism>
<dbReference type="Gene3D" id="1.10.10.60">
    <property type="entry name" value="Homeodomain-like"/>
    <property type="match status" value="2"/>
</dbReference>
<keyword evidence="1" id="KW-0805">Transcription regulation</keyword>
<dbReference type="PRINTS" id="PR00032">
    <property type="entry name" value="HTHARAC"/>
</dbReference>
<dbReference type="AlphaFoldDB" id="A0A9D2RJ17"/>
<keyword evidence="3" id="KW-0010">Activator</keyword>
<dbReference type="GO" id="GO:0043565">
    <property type="term" value="F:sequence-specific DNA binding"/>
    <property type="evidence" value="ECO:0007669"/>
    <property type="project" value="InterPro"/>
</dbReference>
<evidence type="ECO:0000256" key="2">
    <source>
        <dbReference type="ARBA" id="ARBA00023125"/>
    </source>
</evidence>
<keyword evidence="4" id="KW-0804">Transcription</keyword>
<dbReference type="SMART" id="SM00342">
    <property type="entry name" value="HTH_ARAC"/>
    <property type="match status" value="1"/>
</dbReference>
<dbReference type="InterPro" id="IPR018060">
    <property type="entry name" value="HTH_AraC"/>
</dbReference>
<accession>A0A9D2RJ17</accession>
<dbReference type="InterPro" id="IPR018062">
    <property type="entry name" value="HTH_AraC-typ_CS"/>
</dbReference>
<dbReference type="PROSITE" id="PS00041">
    <property type="entry name" value="HTH_ARAC_FAMILY_1"/>
    <property type="match status" value="1"/>
</dbReference>
<evidence type="ECO:0000313" key="7">
    <source>
        <dbReference type="Proteomes" id="UP000824259"/>
    </source>
</evidence>
<dbReference type="InterPro" id="IPR020449">
    <property type="entry name" value="Tscrpt_reg_AraC-type_HTH"/>
</dbReference>
<dbReference type="Pfam" id="PF12833">
    <property type="entry name" value="HTH_18"/>
    <property type="match status" value="1"/>
</dbReference>
<dbReference type="PROSITE" id="PS01124">
    <property type="entry name" value="HTH_ARAC_FAMILY_2"/>
    <property type="match status" value="1"/>
</dbReference>
<dbReference type="GO" id="GO:0003700">
    <property type="term" value="F:DNA-binding transcription factor activity"/>
    <property type="evidence" value="ECO:0007669"/>
    <property type="project" value="InterPro"/>
</dbReference>
<dbReference type="Pfam" id="PF22200">
    <property type="entry name" value="ExsA_N"/>
    <property type="match status" value="1"/>
</dbReference>
<evidence type="ECO:0000313" key="6">
    <source>
        <dbReference type="EMBL" id="HJA99078.1"/>
    </source>
</evidence>
<dbReference type="Proteomes" id="UP000824259">
    <property type="component" value="Unassembled WGS sequence"/>
</dbReference>
<reference evidence="6" key="1">
    <citation type="journal article" date="2021" name="PeerJ">
        <title>Extensive microbial diversity within the chicken gut microbiome revealed by metagenomics and culture.</title>
        <authorList>
            <person name="Gilroy R."/>
            <person name="Ravi A."/>
            <person name="Getino M."/>
            <person name="Pursley I."/>
            <person name="Horton D.L."/>
            <person name="Alikhan N.F."/>
            <person name="Baker D."/>
            <person name="Gharbi K."/>
            <person name="Hall N."/>
            <person name="Watson M."/>
            <person name="Adriaenssens E.M."/>
            <person name="Foster-Nyarko E."/>
            <person name="Jarju S."/>
            <person name="Secka A."/>
            <person name="Antonio M."/>
            <person name="Oren A."/>
            <person name="Chaudhuri R.R."/>
            <person name="La Ragione R."/>
            <person name="Hildebrand F."/>
            <person name="Pallen M.J."/>
        </authorList>
    </citation>
    <scope>NUCLEOTIDE SEQUENCE</scope>
    <source>
        <strain evidence="6">CHK169-11906</strain>
    </source>
</reference>
<dbReference type="EMBL" id="DWYR01000013">
    <property type="protein sequence ID" value="HJA99078.1"/>
    <property type="molecule type" value="Genomic_DNA"/>
</dbReference>
<protein>
    <submittedName>
        <fullName evidence="6">AraC family transcriptional regulator</fullName>
    </submittedName>
</protein>
<name>A0A9D2RJ17_9BACT</name>
<proteinExistence type="predicted"/>